<evidence type="ECO:0000313" key="1">
    <source>
        <dbReference type="EMBL" id="WNO04943.1"/>
    </source>
</evidence>
<evidence type="ECO:0000313" key="2">
    <source>
        <dbReference type="Proteomes" id="UP001302257"/>
    </source>
</evidence>
<accession>A0ABZ0AZ87</accession>
<dbReference type="RefSeq" id="WP_313867758.1">
    <property type="nucleotide sequence ID" value="NZ_CP132507.1"/>
</dbReference>
<dbReference type="EMBL" id="CP132507">
    <property type="protein sequence ID" value="WNO04943.1"/>
    <property type="molecule type" value="Genomic_DNA"/>
</dbReference>
<keyword evidence="2" id="KW-1185">Reference proteome</keyword>
<gene>
    <name evidence="1" type="ORF">RAN89_00500</name>
</gene>
<sequence>MLNSEKLAIAAHLHVLLRRKTGRVTDTEWMAANTEYAAEIIRFARAAAKDDGHAELGEWAAKLELAMEPHTPPRATSREKLFGVLGGNSRPAPLPGASDSLMGASESEAHRYIRGIR</sequence>
<proteinExistence type="predicted"/>
<name>A0ABZ0AZ87_9BURK</name>
<dbReference type="Proteomes" id="UP001302257">
    <property type="component" value="Chromosome"/>
</dbReference>
<protein>
    <submittedName>
        <fullName evidence="1">Uncharacterized protein</fullName>
    </submittedName>
</protein>
<reference evidence="1 2" key="1">
    <citation type="submission" date="2023-08" db="EMBL/GenBank/DDBJ databases">
        <title>Rhodoferax potami sp. nov. and Rhodoferax mekongensis sp. nov., isolated from the Mekong River in Thailand.</title>
        <authorList>
            <person name="Kitikhun S."/>
            <person name="Charoenyingcharoen P."/>
            <person name="Siriarchawattana P."/>
            <person name="Likhitrattanapisal S."/>
            <person name="Nilsakha T."/>
            <person name="Chanpet A."/>
            <person name="Rattanawaree P."/>
            <person name="Ingsriswang S."/>
        </authorList>
    </citation>
    <scope>NUCLEOTIDE SEQUENCE [LARGE SCALE GENOMIC DNA]</scope>
    <source>
        <strain evidence="1 2">TBRC 17307</strain>
    </source>
</reference>
<organism evidence="1 2">
    <name type="scientific">Rhodoferax mekongensis</name>
    <dbReference type="NCBI Taxonomy" id="3068341"/>
    <lineage>
        <taxon>Bacteria</taxon>
        <taxon>Pseudomonadati</taxon>
        <taxon>Pseudomonadota</taxon>
        <taxon>Betaproteobacteria</taxon>
        <taxon>Burkholderiales</taxon>
        <taxon>Comamonadaceae</taxon>
        <taxon>Rhodoferax</taxon>
    </lineage>
</organism>